<gene>
    <name evidence="2" type="ORF">L211DRAFT_836960</name>
</gene>
<evidence type="ECO:0000313" key="2">
    <source>
        <dbReference type="EMBL" id="RPB25102.1"/>
    </source>
</evidence>
<sequence>MHSVAFHAFPNPPDETSRPVDLLLPKPHIPPRVSPTLPGSYNSLFLRSPSRDSHSHIIWKVQLPSPPCPSCSHRGQRPAAWRILISARTRLNGHKSQRCDWT</sequence>
<dbReference type="Proteomes" id="UP000267821">
    <property type="component" value="Unassembled WGS sequence"/>
</dbReference>
<dbReference type="InParanoid" id="A0A3N4LV75"/>
<organism evidence="2 3">
    <name type="scientific">Terfezia boudieri ATCC MYA-4762</name>
    <dbReference type="NCBI Taxonomy" id="1051890"/>
    <lineage>
        <taxon>Eukaryota</taxon>
        <taxon>Fungi</taxon>
        <taxon>Dikarya</taxon>
        <taxon>Ascomycota</taxon>
        <taxon>Pezizomycotina</taxon>
        <taxon>Pezizomycetes</taxon>
        <taxon>Pezizales</taxon>
        <taxon>Pezizaceae</taxon>
        <taxon>Terfezia</taxon>
    </lineage>
</organism>
<evidence type="ECO:0000313" key="3">
    <source>
        <dbReference type="Proteomes" id="UP000267821"/>
    </source>
</evidence>
<accession>A0A3N4LV75</accession>
<evidence type="ECO:0000256" key="1">
    <source>
        <dbReference type="SAM" id="MobiDB-lite"/>
    </source>
</evidence>
<name>A0A3N4LV75_9PEZI</name>
<feature type="region of interest" description="Disordered" evidence="1">
    <location>
        <begin position="1"/>
        <end position="20"/>
    </location>
</feature>
<protein>
    <submittedName>
        <fullName evidence="2">Uncharacterized protein</fullName>
    </submittedName>
</protein>
<dbReference type="AlphaFoldDB" id="A0A3N4LV75"/>
<dbReference type="EMBL" id="ML121539">
    <property type="protein sequence ID" value="RPB25102.1"/>
    <property type="molecule type" value="Genomic_DNA"/>
</dbReference>
<proteinExistence type="predicted"/>
<reference evidence="2 3" key="1">
    <citation type="journal article" date="2018" name="Nat. Ecol. Evol.">
        <title>Pezizomycetes genomes reveal the molecular basis of ectomycorrhizal truffle lifestyle.</title>
        <authorList>
            <person name="Murat C."/>
            <person name="Payen T."/>
            <person name="Noel B."/>
            <person name="Kuo A."/>
            <person name="Morin E."/>
            <person name="Chen J."/>
            <person name="Kohler A."/>
            <person name="Krizsan K."/>
            <person name="Balestrini R."/>
            <person name="Da Silva C."/>
            <person name="Montanini B."/>
            <person name="Hainaut M."/>
            <person name="Levati E."/>
            <person name="Barry K.W."/>
            <person name="Belfiori B."/>
            <person name="Cichocki N."/>
            <person name="Clum A."/>
            <person name="Dockter R.B."/>
            <person name="Fauchery L."/>
            <person name="Guy J."/>
            <person name="Iotti M."/>
            <person name="Le Tacon F."/>
            <person name="Lindquist E.A."/>
            <person name="Lipzen A."/>
            <person name="Malagnac F."/>
            <person name="Mello A."/>
            <person name="Molinier V."/>
            <person name="Miyauchi S."/>
            <person name="Poulain J."/>
            <person name="Riccioni C."/>
            <person name="Rubini A."/>
            <person name="Sitrit Y."/>
            <person name="Splivallo R."/>
            <person name="Traeger S."/>
            <person name="Wang M."/>
            <person name="Zifcakova L."/>
            <person name="Wipf D."/>
            <person name="Zambonelli A."/>
            <person name="Paolocci F."/>
            <person name="Nowrousian M."/>
            <person name="Ottonello S."/>
            <person name="Baldrian P."/>
            <person name="Spatafora J.W."/>
            <person name="Henrissat B."/>
            <person name="Nagy L.G."/>
            <person name="Aury J.M."/>
            <person name="Wincker P."/>
            <person name="Grigoriev I.V."/>
            <person name="Bonfante P."/>
            <person name="Martin F.M."/>
        </authorList>
    </citation>
    <scope>NUCLEOTIDE SEQUENCE [LARGE SCALE GENOMIC DNA]</scope>
    <source>
        <strain evidence="2 3">ATCC MYA-4762</strain>
    </source>
</reference>
<keyword evidence="3" id="KW-1185">Reference proteome</keyword>